<keyword evidence="2" id="KW-1185">Reference proteome</keyword>
<evidence type="ECO:0000313" key="2">
    <source>
        <dbReference type="Proteomes" id="UP001649381"/>
    </source>
</evidence>
<proteinExistence type="predicted"/>
<organism evidence="1 2">
    <name type="scientific">Pseudalkalibacillus berkeleyi</name>
    <dbReference type="NCBI Taxonomy" id="1069813"/>
    <lineage>
        <taxon>Bacteria</taxon>
        <taxon>Bacillati</taxon>
        <taxon>Bacillota</taxon>
        <taxon>Bacilli</taxon>
        <taxon>Bacillales</taxon>
        <taxon>Fictibacillaceae</taxon>
        <taxon>Pseudalkalibacillus</taxon>
    </lineage>
</organism>
<dbReference type="RefSeq" id="WP_236332135.1">
    <property type="nucleotide sequence ID" value="NZ_JAKIJS010000001.1"/>
</dbReference>
<dbReference type="SUPFAM" id="SSF111171">
    <property type="entry name" value="Rbstp2229 protein"/>
    <property type="match status" value="1"/>
</dbReference>
<dbReference type="EMBL" id="JAKIJS010000001">
    <property type="protein sequence ID" value="MCF6136947.1"/>
    <property type="molecule type" value="Genomic_DNA"/>
</dbReference>
<protein>
    <submittedName>
        <fullName evidence="1">DUF1885 family protein</fullName>
    </submittedName>
</protein>
<comment type="caution">
    <text evidence="1">The sequence shown here is derived from an EMBL/GenBank/DDBJ whole genome shotgun (WGS) entry which is preliminary data.</text>
</comment>
<gene>
    <name evidence="1" type="ORF">L2716_04335</name>
</gene>
<dbReference type="Pfam" id="PF08968">
    <property type="entry name" value="DUF1885"/>
    <property type="match status" value="1"/>
</dbReference>
<name>A0ABS9GVV5_9BACL</name>
<dbReference type="InterPro" id="IPR036294">
    <property type="entry name" value="Rbstp2229-like_sf"/>
</dbReference>
<dbReference type="Gene3D" id="3.30.310.120">
    <property type="entry name" value="Rbstp2229 like protein"/>
    <property type="match status" value="1"/>
</dbReference>
<evidence type="ECO:0000313" key="1">
    <source>
        <dbReference type="EMBL" id="MCF6136947.1"/>
    </source>
</evidence>
<sequence>MSRSAYVKLVEKSKQQAITLEEVEKLIEYYQEITTKTGDQLSWEYGAAAFPYKVEYHEKDSQKFYLLKGIEADYQYIIVGLSNARGKDNDEQIQIVLPEGSTHGDKGKANEFCKFLAKQLSGELHLFNGRIMYYYKR</sequence>
<accession>A0ABS9GVV5</accession>
<dbReference type="InterPro" id="IPR015062">
    <property type="entry name" value="DUF1885"/>
</dbReference>
<dbReference type="Proteomes" id="UP001649381">
    <property type="component" value="Unassembled WGS sequence"/>
</dbReference>
<dbReference type="Gene3D" id="1.20.5.850">
    <property type="entry name" value="Rbstp2229 protein"/>
    <property type="match status" value="1"/>
</dbReference>
<reference evidence="1 2" key="1">
    <citation type="submission" date="2022-01" db="EMBL/GenBank/DDBJ databases">
        <title>Alkalihalobacillus sp. EGI L200015, a novel bacterium isolated from a salt lake sediment.</title>
        <authorList>
            <person name="Gao L."/>
            <person name="Fang B.-Z."/>
            <person name="Li W.-J."/>
        </authorList>
    </citation>
    <scope>NUCLEOTIDE SEQUENCE [LARGE SCALE GENOMIC DNA]</scope>
    <source>
        <strain evidence="1 2">KCTC 12718</strain>
    </source>
</reference>